<reference evidence="1" key="1">
    <citation type="submission" date="2016-05" db="EMBL/GenBank/DDBJ databases">
        <authorList>
            <person name="Lavstsen T."/>
            <person name="Jespersen J.S."/>
        </authorList>
    </citation>
    <scope>NUCLEOTIDE SEQUENCE</scope>
    <source>
        <tissue evidence="1">Brain</tissue>
    </source>
</reference>
<organism evidence="1">
    <name type="scientific">Nothobranchius furzeri</name>
    <name type="common">Turquoise killifish</name>
    <dbReference type="NCBI Taxonomy" id="105023"/>
    <lineage>
        <taxon>Eukaryota</taxon>
        <taxon>Metazoa</taxon>
        <taxon>Chordata</taxon>
        <taxon>Craniata</taxon>
        <taxon>Vertebrata</taxon>
        <taxon>Euteleostomi</taxon>
        <taxon>Actinopterygii</taxon>
        <taxon>Neopterygii</taxon>
        <taxon>Teleostei</taxon>
        <taxon>Neoteleostei</taxon>
        <taxon>Acanthomorphata</taxon>
        <taxon>Ovalentaria</taxon>
        <taxon>Atherinomorphae</taxon>
        <taxon>Cyprinodontiformes</taxon>
        <taxon>Nothobranchiidae</taxon>
        <taxon>Nothobranchius</taxon>
    </lineage>
</organism>
<dbReference type="EMBL" id="HADY01015569">
    <property type="protein sequence ID" value="SBP54054.1"/>
    <property type="molecule type" value="Transcribed_RNA"/>
</dbReference>
<reference evidence="1" key="2">
    <citation type="submission" date="2016-06" db="EMBL/GenBank/DDBJ databases">
        <title>The genome of a short-lived fish provides insights into sex chromosome evolution and the genetic control of aging.</title>
        <authorList>
            <person name="Reichwald K."/>
            <person name="Felder M."/>
            <person name="Petzold A."/>
            <person name="Koch P."/>
            <person name="Groth M."/>
            <person name="Platzer M."/>
        </authorList>
    </citation>
    <scope>NUCLEOTIDE SEQUENCE</scope>
    <source>
        <tissue evidence="1">Brain</tissue>
    </source>
</reference>
<accession>A0A1A8AG72</accession>
<evidence type="ECO:0000313" key="1">
    <source>
        <dbReference type="EMBL" id="SBP54054.1"/>
    </source>
</evidence>
<protein>
    <submittedName>
        <fullName evidence="1">Tudor domain containing 3</fullName>
    </submittedName>
</protein>
<sequence length="66" mass="7166">IKNKLNSIFCSSLNAEQHAFGPIVTHSKLTCTILCTHAPPSPPCQHSHPTTCLNFCLYLQFPLGGS</sequence>
<proteinExistence type="predicted"/>
<dbReference type="AlphaFoldDB" id="A0A1A8AG72"/>
<feature type="non-terminal residue" evidence="1">
    <location>
        <position position="66"/>
    </location>
</feature>
<gene>
    <name evidence="1" type="primary">TDRD3</name>
</gene>
<feature type="non-terminal residue" evidence="1">
    <location>
        <position position="1"/>
    </location>
</feature>
<name>A0A1A8AG72_NOTFU</name>